<sequence length="298" mass="33583">MQSSTLPGFTHSFITVNGVELSVHTAGEGKPLLFLHGYPQTHATWGKVAPIFANNFTCVIPDLRGYGQSGTPKTDDQHQPYAKREMAKDMVQLMAHLGHDHFGVIGHDRGARVTYRMALDHPEKVERLAIIEVVPTADMWERFNAEMALKAYHWTFLAQPSPLPEKMISADPVEYLEWTLKSWTKNHSLDAFAPTALESYREQFRDPKHIHALCEDYRAGATIDRLLDEQDRKAGNKIQAPLFFLWAKNGFPASTGNPLGLWQSWANNVQGKAIDCGHFAQEENPKAVTECLIPFFND</sequence>
<dbReference type="Pfam" id="PF00561">
    <property type="entry name" value="Abhydrolase_1"/>
    <property type="match status" value="1"/>
</dbReference>
<dbReference type="InterPro" id="IPR029058">
    <property type="entry name" value="AB_hydrolase_fold"/>
</dbReference>
<organism evidence="2 3">
    <name type="scientific">Kiloniella antarctica</name>
    <dbReference type="NCBI Taxonomy" id="1550907"/>
    <lineage>
        <taxon>Bacteria</taxon>
        <taxon>Pseudomonadati</taxon>
        <taxon>Pseudomonadota</taxon>
        <taxon>Alphaproteobacteria</taxon>
        <taxon>Rhodospirillales</taxon>
        <taxon>Kiloniellaceae</taxon>
        <taxon>Kiloniella</taxon>
    </lineage>
</organism>
<dbReference type="EMBL" id="JBHUII010000003">
    <property type="protein sequence ID" value="MFD2205216.1"/>
    <property type="molecule type" value="Genomic_DNA"/>
</dbReference>
<feature type="domain" description="AB hydrolase-1" evidence="1">
    <location>
        <begin position="30"/>
        <end position="285"/>
    </location>
</feature>
<name>A0ABW5BKA2_9PROT</name>
<comment type="caution">
    <text evidence="2">The sequence shown here is derived from an EMBL/GenBank/DDBJ whole genome shotgun (WGS) entry which is preliminary data.</text>
</comment>
<evidence type="ECO:0000313" key="2">
    <source>
        <dbReference type="EMBL" id="MFD2205216.1"/>
    </source>
</evidence>
<protein>
    <submittedName>
        <fullName evidence="2">Alpha/beta fold hydrolase</fullName>
    </submittedName>
</protein>
<dbReference type="GO" id="GO:0016787">
    <property type="term" value="F:hydrolase activity"/>
    <property type="evidence" value="ECO:0007669"/>
    <property type="project" value="UniProtKB-KW"/>
</dbReference>
<dbReference type="Gene3D" id="3.40.50.1820">
    <property type="entry name" value="alpha/beta hydrolase"/>
    <property type="match status" value="1"/>
</dbReference>
<dbReference type="SUPFAM" id="SSF53474">
    <property type="entry name" value="alpha/beta-Hydrolases"/>
    <property type="match status" value="1"/>
</dbReference>
<dbReference type="InterPro" id="IPR000073">
    <property type="entry name" value="AB_hydrolase_1"/>
</dbReference>
<evidence type="ECO:0000313" key="3">
    <source>
        <dbReference type="Proteomes" id="UP001597294"/>
    </source>
</evidence>
<dbReference type="RefSeq" id="WP_380249609.1">
    <property type="nucleotide sequence ID" value="NZ_JBHUII010000003.1"/>
</dbReference>
<keyword evidence="3" id="KW-1185">Reference proteome</keyword>
<accession>A0ABW5BKA2</accession>
<gene>
    <name evidence="2" type="ORF">ACFSKO_06330</name>
</gene>
<dbReference type="PANTHER" id="PTHR43329">
    <property type="entry name" value="EPOXIDE HYDROLASE"/>
    <property type="match status" value="1"/>
</dbReference>
<evidence type="ECO:0000259" key="1">
    <source>
        <dbReference type="Pfam" id="PF00561"/>
    </source>
</evidence>
<proteinExistence type="predicted"/>
<keyword evidence="2" id="KW-0378">Hydrolase</keyword>
<reference evidence="3" key="1">
    <citation type="journal article" date="2019" name="Int. J. Syst. Evol. Microbiol.">
        <title>The Global Catalogue of Microorganisms (GCM) 10K type strain sequencing project: providing services to taxonomists for standard genome sequencing and annotation.</title>
        <authorList>
            <consortium name="The Broad Institute Genomics Platform"/>
            <consortium name="The Broad Institute Genome Sequencing Center for Infectious Disease"/>
            <person name="Wu L."/>
            <person name="Ma J."/>
        </authorList>
    </citation>
    <scope>NUCLEOTIDE SEQUENCE [LARGE SCALE GENOMIC DNA]</scope>
    <source>
        <strain evidence="3">CGMCC 4.7192</strain>
    </source>
</reference>
<dbReference type="Proteomes" id="UP001597294">
    <property type="component" value="Unassembled WGS sequence"/>
</dbReference>
<dbReference type="PRINTS" id="PR00111">
    <property type="entry name" value="ABHYDROLASE"/>
</dbReference>